<dbReference type="OrthoDB" id="3214027at2"/>
<protein>
    <submittedName>
        <fullName evidence="2">Uncharacterized protein</fullName>
    </submittedName>
</protein>
<evidence type="ECO:0000313" key="3">
    <source>
        <dbReference type="Proteomes" id="UP000001937"/>
    </source>
</evidence>
<dbReference type="AlphaFoldDB" id="Q2JDV4"/>
<dbReference type="HOGENOM" id="CLU_129852_1_0_11"/>
<name>Q2JDV4_FRACC</name>
<evidence type="ECO:0000256" key="1">
    <source>
        <dbReference type="SAM" id="MobiDB-lite"/>
    </source>
</evidence>
<sequence length="145" mass="14786">MATGEPFTHEQLDRLNRARELAETRTGIHVSIRIGAVRGDVRLAAERILANLVNDAGRDAAVLILVSPGQRFVRIATTPAARKRISDSATGLAALTMASSFALGDLVGGLITGIRQLADAAGGAGGAAAGTLPPTQPSLAVSPTP</sequence>
<dbReference type="InterPro" id="IPR033437">
    <property type="entry name" value="DUF5130"/>
</dbReference>
<dbReference type="Pfam" id="PF17174">
    <property type="entry name" value="DUF5130"/>
    <property type="match status" value="1"/>
</dbReference>
<dbReference type="Proteomes" id="UP000001937">
    <property type="component" value="Chromosome"/>
</dbReference>
<keyword evidence="3" id="KW-1185">Reference proteome</keyword>
<dbReference type="RefSeq" id="WP_011435605.1">
    <property type="nucleotide sequence ID" value="NC_007777.1"/>
</dbReference>
<proteinExistence type="predicted"/>
<reference evidence="2 3" key="1">
    <citation type="journal article" date="2007" name="Genome Res.">
        <title>Genome characteristics of facultatively symbiotic Frankia sp. strains reflect host range and host plant biogeography.</title>
        <authorList>
            <person name="Normand P."/>
            <person name="Lapierre P."/>
            <person name="Tisa L.S."/>
            <person name="Gogarten J.P."/>
            <person name="Alloisio N."/>
            <person name="Bagnarol E."/>
            <person name="Bassi C.A."/>
            <person name="Berry A.M."/>
            <person name="Bickhart D.M."/>
            <person name="Choisne N."/>
            <person name="Couloux A."/>
            <person name="Cournoyer B."/>
            <person name="Cruveiller S."/>
            <person name="Daubin V."/>
            <person name="Demange N."/>
            <person name="Francino M.P."/>
            <person name="Goltsman E."/>
            <person name="Huang Y."/>
            <person name="Kopp O.R."/>
            <person name="Labarre L."/>
            <person name="Lapidus A."/>
            <person name="Lavire C."/>
            <person name="Marechal J."/>
            <person name="Martinez M."/>
            <person name="Mastronunzio J.E."/>
            <person name="Mullin B.C."/>
            <person name="Niemann J."/>
            <person name="Pujic P."/>
            <person name="Rawnsley T."/>
            <person name="Rouy Z."/>
            <person name="Schenowitz C."/>
            <person name="Sellstedt A."/>
            <person name="Tavares F."/>
            <person name="Tomkins J.P."/>
            <person name="Vallenet D."/>
            <person name="Valverde C."/>
            <person name="Wall L.G."/>
            <person name="Wang Y."/>
            <person name="Medigue C."/>
            <person name="Benson D.R."/>
        </authorList>
    </citation>
    <scope>NUCLEOTIDE SEQUENCE [LARGE SCALE GENOMIC DNA]</scope>
    <source>
        <strain evidence="3">DSM 45818 / CECT 9043 / CcI3</strain>
    </source>
</reference>
<accession>Q2JDV4</accession>
<gene>
    <name evidence="2" type="ordered locus">Francci3_1159</name>
</gene>
<feature type="region of interest" description="Disordered" evidence="1">
    <location>
        <begin position="125"/>
        <end position="145"/>
    </location>
</feature>
<accession>A0A1X1Q0C1</accession>
<dbReference type="EMBL" id="CP000249">
    <property type="protein sequence ID" value="ABD10538.1"/>
    <property type="molecule type" value="Genomic_DNA"/>
</dbReference>
<dbReference type="STRING" id="106370.Francci3_1159"/>
<organism evidence="2 3">
    <name type="scientific">Frankia casuarinae (strain DSM 45818 / CECT 9043 / HFP020203 / CcI3)</name>
    <dbReference type="NCBI Taxonomy" id="106370"/>
    <lineage>
        <taxon>Bacteria</taxon>
        <taxon>Bacillati</taxon>
        <taxon>Actinomycetota</taxon>
        <taxon>Actinomycetes</taxon>
        <taxon>Frankiales</taxon>
        <taxon>Frankiaceae</taxon>
        <taxon>Frankia</taxon>
    </lineage>
</organism>
<dbReference type="KEGG" id="fra:Francci3_1159"/>
<dbReference type="Gene3D" id="3.10.310.50">
    <property type="match status" value="1"/>
</dbReference>
<dbReference type="eggNOG" id="COG1512">
    <property type="taxonomic scope" value="Bacteria"/>
</dbReference>
<evidence type="ECO:0000313" key="2">
    <source>
        <dbReference type="EMBL" id="ABD10538.1"/>
    </source>
</evidence>